<keyword evidence="2" id="KW-1185">Reference proteome</keyword>
<name>A0ABR7KBT5_9FIRM</name>
<evidence type="ECO:0000313" key="1">
    <source>
        <dbReference type="EMBL" id="MBC6010044.1"/>
    </source>
</evidence>
<dbReference type="Proteomes" id="UP000603474">
    <property type="component" value="Unassembled WGS sequence"/>
</dbReference>
<protein>
    <submittedName>
        <fullName evidence="1">Uncharacterized protein</fullName>
    </submittedName>
</protein>
<dbReference type="RefSeq" id="WP_187012348.1">
    <property type="nucleotide sequence ID" value="NZ_JACRWG010000027.1"/>
</dbReference>
<comment type="caution">
    <text evidence="1">The sequence shown here is derived from an EMBL/GenBank/DDBJ whole genome shotgun (WGS) entry which is preliminary data.</text>
</comment>
<dbReference type="EMBL" id="JACRWG010000027">
    <property type="protein sequence ID" value="MBC6010044.1"/>
    <property type="molecule type" value="Genomic_DNA"/>
</dbReference>
<organism evidence="1 2">
    <name type="scientific">Catenibacterium faecis</name>
    <dbReference type="NCBI Taxonomy" id="2764323"/>
    <lineage>
        <taxon>Bacteria</taxon>
        <taxon>Bacillati</taxon>
        <taxon>Bacillota</taxon>
        <taxon>Erysipelotrichia</taxon>
        <taxon>Erysipelotrichales</taxon>
        <taxon>Coprobacillaceae</taxon>
        <taxon>Catenibacterium</taxon>
    </lineage>
</organism>
<accession>A0ABR7KBT5</accession>
<reference evidence="1 2" key="1">
    <citation type="submission" date="2020-08" db="EMBL/GenBank/DDBJ databases">
        <authorList>
            <person name="Liu C."/>
            <person name="Sun Q."/>
        </authorList>
    </citation>
    <scope>NUCLEOTIDE SEQUENCE [LARGE SCALE GENOMIC DNA]</scope>
    <source>
        <strain evidence="1 2">NSJ-22</strain>
    </source>
</reference>
<dbReference type="InterPro" id="IPR048813">
    <property type="entry name" value="GP7-like"/>
</dbReference>
<evidence type="ECO:0000313" key="2">
    <source>
        <dbReference type="Proteomes" id="UP000603474"/>
    </source>
</evidence>
<proteinExistence type="predicted"/>
<sequence length="147" mass="16118">MPILLKDMKVGMHDKVAEQVVDSFIRHSEVLELLPFDNAVSPSGGSTLTYGYVQTKLPSNTAFRALNTEYASSEAKLEQKAVNLKVFGGSFEIDRVIKDAEGMYDNMAYQIDEKVISAIGTFHNAMINGDSATNSETFDGLDKFLVG</sequence>
<dbReference type="NCBIfam" id="NF045672">
    <property type="entry name" value="MCP_gp7_epsi_15"/>
    <property type="match status" value="1"/>
</dbReference>
<gene>
    <name evidence="1" type="ORF">H8909_07270</name>
</gene>